<dbReference type="OrthoDB" id="9811121at2"/>
<dbReference type="Gene3D" id="3.60.110.10">
    <property type="entry name" value="Carbon-nitrogen hydrolase"/>
    <property type="match status" value="1"/>
</dbReference>
<evidence type="ECO:0000256" key="2">
    <source>
        <dbReference type="ARBA" id="ARBA00022801"/>
    </source>
</evidence>
<dbReference type="PROSITE" id="PS50263">
    <property type="entry name" value="CN_HYDROLASE"/>
    <property type="match status" value="1"/>
</dbReference>
<dbReference type="CDD" id="cd07576">
    <property type="entry name" value="R-amidase_like"/>
    <property type="match status" value="1"/>
</dbReference>
<dbReference type="InterPro" id="IPR001110">
    <property type="entry name" value="UPF0012_CS"/>
</dbReference>
<dbReference type="InterPro" id="IPR044083">
    <property type="entry name" value="RamA-like"/>
</dbReference>
<name>A0A3A5HAZ7_9ACTN</name>
<protein>
    <submittedName>
        <fullName evidence="4">Carbon-nitrogen hydrolase</fullName>
    </submittedName>
</protein>
<keyword evidence="2 4" id="KW-0378">Hydrolase</keyword>
<dbReference type="Pfam" id="PF00795">
    <property type="entry name" value="CN_hydrolase"/>
    <property type="match status" value="1"/>
</dbReference>
<dbReference type="GO" id="GO:0016811">
    <property type="term" value="F:hydrolase activity, acting on carbon-nitrogen (but not peptide) bonds, in linear amides"/>
    <property type="evidence" value="ECO:0007669"/>
    <property type="project" value="UniProtKB-ARBA"/>
</dbReference>
<proteinExistence type="inferred from homology"/>
<dbReference type="InterPro" id="IPR050345">
    <property type="entry name" value="Aliph_Amidase/BUP"/>
</dbReference>
<dbReference type="EMBL" id="QYRP01000002">
    <property type="protein sequence ID" value="RJS47793.1"/>
    <property type="molecule type" value="Genomic_DNA"/>
</dbReference>
<evidence type="ECO:0000256" key="1">
    <source>
        <dbReference type="ARBA" id="ARBA00010613"/>
    </source>
</evidence>
<feature type="domain" description="CN hydrolase" evidence="3">
    <location>
        <begin position="1"/>
        <end position="250"/>
    </location>
</feature>
<dbReference type="PANTHER" id="PTHR43674:SF2">
    <property type="entry name" value="BETA-UREIDOPROPIONASE"/>
    <property type="match status" value="1"/>
</dbReference>
<comment type="similarity">
    <text evidence="1">Belongs to the carbon-nitrogen hydrolase superfamily. NIT1/NIT2 family.</text>
</comment>
<organism evidence="4 5">
    <name type="scientific">Nocardioides cavernaquae</name>
    <dbReference type="NCBI Taxonomy" id="2321396"/>
    <lineage>
        <taxon>Bacteria</taxon>
        <taxon>Bacillati</taxon>
        <taxon>Actinomycetota</taxon>
        <taxon>Actinomycetes</taxon>
        <taxon>Propionibacteriales</taxon>
        <taxon>Nocardioidaceae</taxon>
        <taxon>Nocardioides</taxon>
    </lineage>
</organism>
<dbReference type="Proteomes" id="UP000276542">
    <property type="component" value="Unassembled WGS sequence"/>
</dbReference>
<comment type="caution">
    <text evidence="4">The sequence shown here is derived from an EMBL/GenBank/DDBJ whole genome shotgun (WGS) entry which is preliminary data.</text>
</comment>
<dbReference type="PROSITE" id="PS01227">
    <property type="entry name" value="UPF0012"/>
    <property type="match status" value="1"/>
</dbReference>
<dbReference type="InterPro" id="IPR003010">
    <property type="entry name" value="C-N_Hydrolase"/>
</dbReference>
<dbReference type="RefSeq" id="WP_120061747.1">
    <property type="nucleotide sequence ID" value="NZ_QYRP01000002.1"/>
</dbReference>
<sequence length="291" mass="30754">MRIAVWQTGSADLGQLRSRALEAAAAGARLLVVPEAFTSGYAVPGIADLAQPADGPWAQEIAAIAAEAGLAILYGFPERDGDRVFNSAQLIDGGLIAGQLTESSAQPTGEDSHLRTQLAKHRKCHLYGDVDLASYSPGDGFTALAELDGVRVGIAICYDVEFPEAVRTLALAGADLVAVPTALMRPYEVVARTIVPARAYENQVYVAYANRSGAEGTLLYCGESCVVGPDGSDLARAGSGDELLLAEIDPARLAMSRADNTHLSDRRPALYRSLIEERPVAEAVTEKETAR</sequence>
<accession>A0A3A5HAZ7</accession>
<keyword evidence="5" id="KW-1185">Reference proteome</keyword>
<evidence type="ECO:0000259" key="3">
    <source>
        <dbReference type="PROSITE" id="PS50263"/>
    </source>
</evidence>
<evidence type="ECO:0000313" key="4">
    <source>
        <dbReference type="EMBL" id="RJS47793.1"/>
    </source>
</evidence>
<dbReference type="SUPFAM" id="SSF56317">
    <property type="entry name" value="Carbon-nitrogen hydrolase"/>
    <property type="match status" value="1"/>
</dbReference>
<dbReference type="InterPro" id="IPR036526">
    <property type="entry name" value="C-N_Hydrolase_sf"/>
</dbReference>
<gene>
    <name evidence="4" type="ORF">D4739_05590</name>
</gene>
<reference evidence="5" key="1">
    <citation type="submission" date="2018-09" db="EMBL/GenBank/DDBJ databases">
        <authorList>
            <person name="Zhu H."/>
        </authorList>
    </citation>
    <scope>NUCLEOTIDE SEQUENCE [LARGE SCALE GENOMIC DNA]</scope>
    <source>
        <strain evidence="5">K1W22B-1</strain>
    </source>
</reference>
<dbReference type="PANTHER" id="PTHR43674">
    <property type="entry name" value="NITRILASE C965.09-RELATED"/>
    <property type="match status" value="1"/>
</dbReference>
<dbReference type="AlphaFoldDB" id="A0A3A5HAZ7"/>
<evidence type="ECO:0000313" key="5">
    <source>
        <dbReference type="Proteomes" id="UP000276542"/>
    </source>
</evidence>